<dbReference type="InterPro" id="IPR012854">
    <property type="entry name" value="Cu_amine_oxidase-like_N"/>
</dbReference>
<organism evidence="4 5">
    <name type="scientific">Paenibacillus puldeungensis</name>
    <dbReference type="NCBI Taxonomy" id="696536"/>
    <lineage>
        <taxon>Bacteria</taxon>
        <taxon>Bacillati</taxon>
        <taxon>Bacillota</taxon>
        <taxon>Bacilli</taxon>
        <taxon>Bacillales</taxon>
        <taxon>Paenibacillaceae</taxon>
        <taxon>Paenibacillus</taxon>
    </lineage>
</organism>
<feature type="signal peptide" evidence="2">
    <location>
        <begin position="1"/>
        <end position="25"/>
    </location>
</feature>
<protein>
    <submittedName>
        <fullName evidence="4">Stalk domain-containing protein</fullName>
    </submittedName>
</protein>
<evidence type="ECO:0000313" key="4">
    <source>
        <dbReference type="EMBL" id="MFD1175520.1"/>
    </source>
</evidence>
<dbReference type="SUPFAM" id="SSF55383">
    <property type="entry name" value="Copper amine oxidase, domain N"/>
    <property type="match status" value="1"/>
</dbReference>
<dbReference type="Proteomes" id="UP001597262">
    <property type="component" value="Unassembled WGS sequence"/>
</dbReference>
<dbReference type="EMBL" id="JBHTLM010000002">
    <property type="protein sequence ID" value="MFD1175520.1"/>
    <property type="molecule type" value="Genomic_DNA"/>
</dbReference>
<dbReference type="Pfam" id="PF07833">
    <property type="entry name" value="Cu_amine_oxidN1"/>
    <property type="match status" value="1"/>
</dbReference>
<feature type="region of interest" description="Disordered" evidence="1">
    <location>
        <begin position="1033"/>
        <end position="1071"/>
    </location>
</feature>
<sequence>MRKFLSAFLSAMLVIPLLLQTQAQAAAGISVYIDGSRLATDQAPVTIKGRVMLPMRAIFEALGATVSWNGAQQTVTAQKDGTKIVLKMKNKAAMINNEGILLDVPAQSVKGRTMVPVRFVSEALGQEVNWDSRSKIVTIITSGSGGDDQPGSSDPYPVSYVTGRDVGDAGDGRDLEVSFSKSSNESRVDHYRVFVVKSGNASSFNLTAAQRVSSGNYTTLSATGNDPVVRLTSSSRDVDGALIRENQPYAAFVLAVGKGNSSNALSSASPVVTLDRDNSVPAATNVNVSDINDYGDGRDLTVSFTRPQNESSINNYRIFVVKTKDAGSFNLAAANNVSSSYSTVVYKSGSSSTLTGTLSSSSRDTSGELIKNGVPYTVFVMSVSNNTNTIASKLSTGSSSITLSIGSNTPVINKVEDINDNGDGRDLRVTFTRVADESKISAYRIFVVKDSNYSYFNLTKANGVSGWNYTQVNKTGGNTLTQTLSSGARDVDGDTIRNGVNYRVFVMAVGSGYYNGTNTLSSASSVITLMNSYSVGVVSNLALSDVSDYNDGRDLRVSFNRASDESNISHYRIMVVKSQYAGSFDLSKANAVNSDRYTYVSKNGYTLSQVLSSGAKDVDGSTIRNGVSYRVFVLSVSNNSNYIANALSSYSSEITLTNNFNNVGQVSNIVASDVADNNDGRDLQVQFNRASDESNISHYRIMVVKSQYAGSFDLSMANAVSSDRYTYVSKNGNVLKQTLSSWAKDVDGAAIRNGVSYRIFVLSLSNNNTTNALTSYSSSPEITLTNNFNSVGPASNVVATDIADNKDGRDLQVQFNRAADETNISHYRVMVVKSQNAGSFDVKRAEAVDGSRYTYVSKNGNVLKLTLNSGATDVDGAKIQNGVSYRVFVLSAGSGSYAGKNALSDGSSDITLYTDADKVAVPAVQEANITSDAYGITVSFTQPLDNKFIEKYAVIAAEGNISKDNAINALTQGGAVSVSKGRDATLTVKLDKDINGTQLNPQKITYKVYILSVPDMTNSRIYALSNAFPSTLYTPPKPASEPIKQDPPVQNPAPGTTPQTTTPTSEPSTAK</sequence>
<dbReference type="InterPro" id="IPR036582">
    <property type="entry name" value="Mao_N_sf"/>
</dbReference>
<gene>
    <name evidence="4" type="ORF">ACFQ3W_04285</name>
</gene>
<evidence type="ECO:0000259" key="3">
    <source>
        <dbReference type="Pfam" id="PF07833"/>
    </source>
</evidence>
<accession>A0ABW3RV14</accession>
<keyword evidence="2" id="KW-0732">Signal</keyword>
<evidence type="ECO:0000313" key="5">
    <source>
        <dbReference type="Proteomes" id="UP001597262"/>
    </source>
</evidence>
<dbReference type="Gene3D" id="3.30.457.10">
    <property type="entry name" value="Copper amine oxidase-like, N-terminal domain"/>
    <property type="match status" value="1"/>
</dbReference>
<evidence type="ECO:0000256" key="2">
    <source>
        <dbReference type="SAM" id="SignalP"/>
    </source>
</evidence>
<feature type="chain" id="PRO_5046558242" evidence="2">
    <location>
        <begin position="26"/>
        <end position="1071"/>
    </location>
</feature>
<feature type="domain" description="Copper amine oxidase-like N-terminal" evidence="3">
    <location>
        <begin position="33"/>
        <end position="139"/>
    </location>
</feature>
<feature type="compositionally biased region" description="Low complexity" evidence="1">
    <location>
        <begin position="1052"/>
        <end position="1071"/>
    </location>
</feature>
<reference evidence="5" key="1">
    <citation type="journal article" date="2019" name="Int. J. Syst. Evol. Microbiol.">
        <title>The Global Catalogue of Microorganisms (GCM) 10K type strain sequencing project: providing services to taxonomists for standard genome sequencing and annotation.</title>
        <authorList>
            <consortium name="The Broad Institute Genomics Platform"/>
            <consortium name="The Broad Institute Genome Sequencing Center for Infectious Disease"/>
            <person name="Wu L."/>
            <person name="Ma J."/>
        </authorList>
    </citation>
    <scope>NUCLEOTIDE SEQUENCE [LARGE SCALE GENOMIC DNA]</scope>
    <source>
        <strain evidence="5">CCUG 59189</strain>
    </source>
</reference>
<evidence type="ECO:0000256" key="1">
    <source>
        <dbReference type="SAM" id="MobiDB-lite"/>
    </source>
</evidence>
<comment type="caution">
    <text evidence="4">The sequence shown here is derived from an EMBL/GenBank/DDBJ whole genome shotgun (WGS) entry which is preliminary data.</text>
</comment>
<dbReference type="RefSeq" id="WP_379316951.1">
    <property type="nucleotide sequence ID" value="NZ_JBHTLM010000002.1"/>
</dbReference>
<proteinExistence type="predicted"/>
<name>A0ABW3RV14_9BACL</name>
<keyword evidence="5" id="KW-1185">Reference proteome</keyword>